<dbReference type="GO" id="GO:0034080">
    <property type="term" value="P:CENP-A containing chromatin assembly"/>
    <property type="evidence" value="ECO:0007669"/>
    <property type="project" value="TreeGrafter"/>
</dbReference>
<comment type="caution">
    <text evidence="1">The sequence shown here is derived from an EMBL/GenBank/DDBJ whole genome shotgun (WGS) entry which is preliminary data.</text>
</comment>
<dbReference type="EMBL" id="QKRW01000025">
    <property type="protein sequence ID" value="RAL62310.1"/>
    <property type="molecule type" value="Genomic_DNA"/>
</dbReference>
<accession>A0A395IPU3</accession>
<sequence length="186" mass="21887">MQWTRKAGHDPGLLGLMRVYKDYYPEVIVGDVTSGRASVFTHPNREWRERLGEIQEDHLRRTEDELASTHRNFRVSRKSAKERKYGFLPEVHILQISITLEELENVDDFIQKLEKIELPSQLVAAIHDPLLQKFLHLRSSEATQQRIDYWLLAFFEDQLENGRTSETQIPDMLKVILRYTRLTKVG</sequence>
<evidence type="ECO:0000313" key="1">
    <source>
        <dbReference type="EMBL" id="RAL62310.1"/>
    </source>
</evidence>
<reference evidence="1 2" key="1">
    <citation type="submission" date="2018-06" db="EMBL/GenBank/DDBJ databases">
        <title>Genome Sequence of the Brown Rot Fungal Pathogen Monilinia fructigena.</title>
        <authorList>
            <person name="Landi L."/>
            <person name="De Miccolis Angelini R.M."/>
            <person name="Pollastro S."/>
            <person name="Abate D."/>
            <person name="Faretra F."/>
            <person name="Romanazzi G."/>
        </authorList>
    </citation>
    <scope>NUCLEOTIDE SEQUENCE [LARGE SCALE GENOMIC DNA]</scope>
    <source>
        <strain evidence="1 2">Mfrg269</strain>
    </source>
</reference>
<name>A0A395IPU3_9HELO</name>
<dbReference type="Proteomes" id="UP000249056">
    <property type="component" value="Unassembled WGS sequence"/>
</dbReference>
<dbReference type="GO" id="GO:0000070">
    <property type="term" value="P:mitotic sister chromatid segregation"/>
    <property type="evidence" value="ECO:0007669"/>
    <property type="project" value="TreeGrafter"/>
</dbReference>
<dbReference type="PANTHER" id="PTHR48208:SF2">
    <property type="entry name" value="CENTROMERE PROTEIN I"/>
    <property type="match status" value="1"/>
</dbReference>
<dbReference type="GO" id="GO:0000939">
    <property type="term" value="C:inner kinetochore"/>
    <property type="evidence" value="ECO:0007669"/>
    <property type="project" value="TreeGrafter"/>
</dbReference>
<organism evidence="1 2">
    <name type="scientific">Monilinia fructigena</name>
    <dbReference type="NCBI Taxonomy" id="38457"/>
    <lineage>
        <taxon>Eukaryota</taxon>
        <taxon>Fungi</taxon>
        <taxon>Dikarya</taxon>
        <taxon>Ascomycota</taxon>
        <taxon>Pezizomycotina</taxon>
        <taxon>Leotiomycetes</taxon>
        <taxon>Helotiales</taxon>
        <taxon>Sclerotiniaceae</taxon>
        <taxon>Monilinia</taxon>
    </lineage>
</organism>
<gene>
    <name evidence="1" type="ORF">DID88_004876</name>
</gene>
<dbReference type="OrthoDB" id="6347512at2759"/>
<proteinExistence type="predicted"/>
<dbReference type="AlphaFoldDB" id="A0A395IPU3"/>
<keyword evidence="2" id="KW-1185">Reference proteome</keyword>
<evidence type="ECO:0000313" key="2">
    <source>
        <dbReference type="Proteomes" id="UP000249056"/>
    </source>
</evidence>
<dbReference type="PANTHER" id="PTHR48208">
    <property type="entry name" value="CENTROMERE PROTEIN I"/>
    <property type="match status" value="1"/>
</dbReference>
<protein>
    <submittedName>
        <fullName evidence="1">Uncharacterized protein</fullName>
    </submittedName>
</protein>